<feature type="transmembrane region" description="Helical" evidence="6">
    <location>
        <begin position="12"/>
        <end position="31"/>
    </location>
</feature>
<comment type="similarity">
    <text evidence="3 6">Belongs to the peptidase S26 family.</text>
</comment>
<dbReference type="PROSITE" id="PS00760">
    <property type="entry name" value="SPASE_I_2"/>
    <property type="match status" value="1"/>
</dbReference>
<comment type="caution">
    <text evidence="8">The sequence shown here is derived from an EMBL/GenBank/DDBJ whole genome shotgun (WGS) entry which is preliminary data.</text>
</comment>
<keyword evidence="6" id="KW-0812">Transmembrane</keyword>
<keyword evidence="6" id="KW-0472">Membrane</keyword>
<comment type="catalytic activity">
    <reaction evidence="1 6">
        <text>Cleavage of hydrophobic, N-terminal signal or leader sequences from secreted and periplasmic proteins.</text>
        <dbReference type="EC" id="3.4.21.89"/>
    </reaction>
</comment>
<keyword evidence="6" id="KW-1133">Transmembrane helix</keyword>
<dbReference type="InterPro" id="IPR019758">
    <property type="entry name" value="Pept_S26A_signal_pept_1_CS"/>
</dbReference>
<organism evidence="8 9">
    <name type="scientific">Cytobacillus purgationiresistens</name>
    <dbReference type="NCBI Taxonomy" id="863449"/>
    <lineage>
        <taxon>Bacteria</taxon>
        <taxon>Bacillati</taxon>
        <taxon>Bacillota</taxon>
        <taxon>Bacilli</taxon>
        <taxon>Bacillales</taxon>
        <taxon>Bacillaceae</taxon>
        <taxon>Cytobacillus</taxon>
    </lineage>
</organism>
<keyword evidence="6" id="KW-0645">Protease</keyword>
<dbReference type="NCBIfam" id="TIGR02227">
    <property type="entry name" value="sigpep_I_bact"/>
    <property type="match status" value="1"/>
</dbReference>
<dbReference type="EMBL" id="JAUSUB010000014">
    <property type="protein sequence ID" value="MDQ0271354.1"/>
    <property type="molecule type" value="Genomic_DNA"/>
</dbReference>
<evidence type="ECO:0000313" key="8">
    <source>
        <dbReference type="EMBL" id="MDQ0271354.1"/>
    </source>
</evidence>
<accession>A0ABU0AKE1</accession>
<dbReference type="InterPro" id="IPR036286">
    <property type="entry name" value="LexA/Signal_pep-like_sf"/>
</dbReference>
<proteinExistence type="inferred from homology"/>
<dbReference type="Pfam" id="PF10502">
    <property type="entry name" value="Peptidase_S26"/>
    <property type="match status" value="1"/>
</dbReference>
<keyword evidence="5 6" id="KW-0378">Hydrolase</keyword>
<gene>
    <name evidence="8" type="ORF">J2S17_003242</name>
</gene>
<dbReference type="InterPro" id="IPR019533">
    <property type="entry name" value="Peptidase_S26"/>
</dbReference>
<evidence type="ECO:0000259" key="7">
    <source>
        <dbReference type="Pfam" id="PF10502"/>
    </source>
</evidence>
<dbReference type="GO" id="GO:0009003">
    <property type="term" value="F:signal peptidase activity"/>
    <property type="evidence" value="ECO:0007669"/>
    <property type="project" value="UniProtKB-EC"/>
</dbReference>
<dbReference type="CDD" id="cd06530">
    <property type="entry name" value="S26_SPase_I"/>
    <property type="match status" value="1"/>
</dbReference>
<evidence type="ECO:0000256" key="5">
    <source>
        <dbReference type="ARBA" id="ARBA00022801"/>
    </source>
</evidence>
<dbReference type="RefSeq" id="WP_307476430.1">
    <property type="nucleotide sequence ID" value="NZ_JAUSUB010000014.1"/>
</dbReference>
<comment type="subcellular location">
    <subcellularLocation>
        <location evidence="2">Cell membrane</location>
        <topology evidence="2">Single-pass type II membrane protein</topology>
    </subcellularLocation>
    <subcellularLocation>
        <location evidence="6">Membrane</location>
        <topology evidence="6">Single-pass type II membrane protein</topology>
    </subcellularLocation>
</comment>
<evidence type="ECO:0000313" key="9">
    <source>
        <dbReference type="Proteomes" id="UP001238088"/>
    </source>
</evidence>
<dbReference type="InterPro" id="IPR019757">
    <property type="entry name" value="Pept_S26A_signal_pept_1_Lys-AS"/>
</dbReference>
<dbReference type="PRINTS" id="PR00727">
    <property type="entry name" value="LEADERPTASE"/>
</dbReference>
<evidence type="ECO:0000256" key="1">
    <source>
        <dbReference type="ARBA" id="ARBA00000677"/>
    </source>
</evidence>
<evidence type="ECO:0000256" key="6">
    <source>
        <dbReference type="RuleBase" id="RU362042"/>
    </source>
</evidence>
<dbReference type="InterPro" id="IPR000223">
    <property type="entry name" value="Pept_S26A_signal_pept_1"/>
</dbReference>
<feature type="domain" description="Peptidase S26" evidence="7">
    <location>
        <begin position="10"/>
        <end position="171"/>
    </location>
</feature>
<dbReference type="SUPFAM" id="SSF51306">
    <property type="entry name" value="LexA/Signal peptidase"/>
    <property type="match status" value="1"/>
</dbReference>
<dbReference type="EC" id="3.4.21.89" evidence="4 6"/>
<dbReference type="Gene3D" id="2.10.109.10">
    <property type="entry name" value="Umud Fragment, subunit A"/>
    <property type="match status" value="1"/>
</dbReference>
<evidence type="ECO:0000256" key="3">
    <source>
        <dbReference type="ARBA" id="ARBA00009370"/>
    </source>
</evidence>
<protein>
    <recommendedName>
        <fullName evidence="4 6">Signal peptidase I</fullName>
        <ecNumber evidence="4 6">3.4.21.89</ecNumber>
    </recommendedName>
</protein>
<name>A0ABU0AKE1_9BACI</name>
<evidence type="ECO:0000256" key="2">
    <source>
        <dbReference type="ARBA" id="ARBA00004401"/>
    </source>
</evidence>
<dbReference type="PROSITE" id="PS00761">
    <property type="entry name" value="SPASE_I_3"/>
    <property type="match status" value="1"/>
</dbReference>
<keyword evidence="9" id="KW-1185">Reference proteome</keyword>
<dbReference type="PANTHER" id="PTHR43390:SF1">
    <property type="entry name" value="CHLOROPLAST PROCESSING PEPTIDASE"/>
    <property type="match status" value="1"/>
</dbReference>
<evidence type="ECO:0000256" key="4">
    <source>
        <dbReference type="ARBA" id="ARBA00013208"/>
    </source>
</evidence>
<dbReference type="Proteomes" id="UP001238088">
    <property type="component" value="Unassembled WGS sequence"/>
</dbReference>
<dbReference type="PANTHER" id="PTHR43390">
    <property type="entry name" value="SIGNAL PEPTIDASE I"/>
    <property type="match status" value="1"/>
</dbReference>
<sequence>MDSAIKEEIISWIKTILFALLIAFICRQFIFSPVTVKGESMSPTFEENNWLFVSKTSTIDRFDRVVFDAPDKDERYVKRIIGIPGDEIEMKDDKLYVNGEVYEEPYVKKEYRLLDNKTTADFTLDELTGKKTVPEGYYFVLGDNRKKSHDSRRFGFITEESLIGEVKFRIYPFN</sequence>
<reference evidence="8 9" key="1">
    <citation type="submission" date="2023-07" db="EMBL/GenBank/DDBJ databases">
        <title>Genomic Encyclopedia of Type Strains, Phase IV (KMG-IV): sequencing the most valuable type-strain genomes for metagenomic binning, comparative biology and taxonomic classification.</title>
        <authorList>
            <person name="Goeker M."/>
        </authorList>
    </citation>
    <scope>NUCLEOTIDE SEQUENCE [LARGE SCALE GENOMIC DNA]</scope>
    <source>
        <strain evidence="8 9">DSM 23494</strain>
    </source>
</reference>